<keyword evidence="11" id="KW-0418">Kinase</keyword>
<dbReference type="GO" id="GO:0005886">
    <property type="term" value="C:plasma membrane"/>
    <property type="evidence" value="ECO:0007669"/>
    <property type="project" value="UniProtKB-SubCell"/>
</dbReference>
<gene>
    <name evidence="20" type="ORF">KP509_01G111200</name>
</gene>
<evidence type="ECO:0000256" key="8">
    <source>
        <dbReference type="ARBA" id="ARBA00022729"/>
    </source>
</evidence>
<keyword evidence="8" id="KW-0732">Signal</keyword>
<organism evidence="20 21">
    <name type="scientific">Ceratopteris richardii</name>
    <name type="common">Triangle waterfern</name>
    <dbReference type="NCBI Taxonomy" id="49495"/>
    <lineage>
        <taxon>Eukaryota</taxon>
        <taxon>Viridiplantae</taxon>
        <taxon>Streptophyta</taxon>
        <taxon>Embryophyta</taxon>
        <taxon>Tracheophyta</taxon>
        <taxon>Polypodiopsida</taxon>
        <taxon>Polypodiidae</taxon>
        <taxon>Polypodiales</taxon>
        <taxon>Pteridineae</taxon>
        <taxon>Pteridaceae</taxon>
        <taxon>Parkerioideae</taxon>
        <taxon>Ceratopteris</taxon>
    </lineage>
</organism>
<keyword evidence="4" id="KW-1003">Cell membrane</keyword>
<sequence>MKLKKTQMSNGGKCRRHKRTERVCSSCSLSCLQNMWKTQMNRTGLLIVLALVLAEPLCSQNVSFTLTNFSSAGDLLVLGETVVSDDGRLFLTYNQSGSTGPYFISRVLHSTPVLMHHLSQDLAASFSTSFTFSIASNQTDITGDGFTFAIVPNNLLPHTQSATAAAMGLFDVDIYKGSNASLQIIAVEYDTFLNLEYKDPDDHHVGLDINALTSTVARSLPSDLVLKTTNFSRRLTSWIDYNAEQRQLDVYLAVAPARKASATKVLSYSPLNIWDYVNSSSYVGFTAGVSVLFTVVVFIAWRRRTTTGLQLDVDLMTTPQKFTYKDLQLATANFKDVLGQGGSGTVYKGIITTNNGGREHVAVKRIAKASKEGEKEFKSEITTIGKLRHRNLVHLIGWCKGQGDLLLVYQYMPNGSLEKLLHSDSTHVLSWPLRYNILKGVAAALVYLHEDWEQMIIHRDIKASNVLLDSDLNARLGDFGLARFFDHDEYCTQASATGIAGTFGYIAPEYAMSARVTRDSDIFSFGVLALEVACGRRPLSRTEESLLDFVWRKHEEGELLDASDKRLQGNFEQDEMRRVMHTGLLCTHPDPKSRLPTRGVFQILMREMETPELPSSRPTAVYIQIETRKVYGSGILTSMASSSYTQTSSQLSHIQLSGPR</sequence>
<keyword evidence="6" id="KW-0808">Transferase</keyword>
<evidence type="ECO:0000256" key="12">
    <source>
        <dbReference type="ARBA" id="ARBA00022840"/>
    </source>
</evidence>
<keyword evidence="10 17" id="KW-0547">Nucleotide-binding</keyword>
<dbReference type="EMBL" id="CM035406">
    <property type="protein sequence ID" value="KAH7447546.1"/>
    <property type="molecule type" value="Genomic_DNA"/>
</dbReference>
<dbReference type="OrthoDB" id="4062651at2759"/>
<dbReference type="InterPro" id="IPR001220">
    <property type="entry name" value="Legume_lectin_dom"/>
</dbReference>
<dbReference type="Proteomes" id="UP000825935">
    <property type="component" value="Chromosome 1"/>
</dbReference>
<dbReference type="AlphaFoldDB" id="A0A8T2VPB8"/>
<keyword evidence="21" id="KW-1185">Reference proteome</keyword>
<dbReference type="InterPro" id="IPR000719">
    <property type="entry name" value="Prot_kinase_dom"/>
</dbReference>
<evidence type="ECO:0000256" key="14">
    <source>
        <dbReference type="ARBA" id="ARBA00023136"/>
    </source>
</evidence>
<dbReference type="Pfam" id="PF00139">
    <property type="entry name" value="Lectin_legB"/>
    <property type="match status" value="1"/>
</dbReference>
<protein>
    <recommendedName>
        <fullName evidence="19">Protein kinase domain-containing protein</fullName>
    </recommendedName>
</protein>
<evidence type="ECO:0000256" key="9">
    <source>
        <dbReference type="ARBA" id="ARBA00022734"/>
    </source>
</evidence>
<dbReference type="SUPFAM" id="SSF49899">
    <property type="entry name" value="Concanavalin A-like lectins/glucanases"/>
    <property type="match status" value="1"/>
</dbReference>
<keyword evidence="7 18" id="KW-0812">Transmembrane</keyword>
<evidence type="ECO:0000256" key="16">
    <source>
        <dbReference type="ARBA" id="ARBA00023180"/>
    </source>
</evidence>
<dbReference type="Gene3D" id="3.30.200.20">
    <property type="entry name" value="Phosphorylase Kinase, domain 1"/>
    <property type="match status" value="1"/>
</dbReference>
<keyword evidence="13 18" id="KW-1133">Transmembrane helix</keyword>
<evidence type="ECO:0000313" key="21">
    <source>
        <dbReference type="Proteomes" id="UP000825935"/>
    </source>
</evidence>
<feature type="transmembrane region" description="Helical" evidence="18">
    <location>
        <begin position="282"/>
        <end position="301"/>
    </location>
</feature>
<evidence type="ECO:0000256" key="3">
    <source>
        <dbReference type="ARBA" id="ARBA00010217"/>
    </source>
</evidence>
<comment type="subcellular location">
    <subcellularLocation>
        <location evidence="1">Cell membrane</location>
        <topology evidence="1">Single-pass type I membrane protein</topology>
    </subcellularLocation>
</comment>
<reference evidence="20" key="1">
    <citation type="submission" date="2021-08" db="EMBL/GenBank/DDBJ databases">
        <title>WGS assembly of Ceratopteris richardii.</title>
        <authorList>
            <person name="Marchant D.B."/>
            <person name="Chen G."/>
            <person name="Jenkins J."/>
            <person name="Shu S."/>
            <person name="Leebens-Mack J."/>
            <person name="Grimwood J."/>
            <person name="Schmutz J."/>
            <person name="Soltis P."/>
            <person name="Soltis D."/>
            <person name="Chen Z.-H."/>
        </authorList>
    </citation>
    <scope>NUCLEOTIDE SEQUENCE</scope>
    <source>
        <strain evidence="20">Whitten #5841</strain>
        <tissue evidence="20">Leaf</tissue>
    </source>
</reference>
<dbReference type="InterPro" id="IPR050528">
    <property type="entry name" value="L-type_Lectin-RKs"/>
</dbReference>
<comment type="similarity">
    <text evidence="2">In the N-terminal section; belongs to the leguminous lectin family.</text>
</comment>
<feature type="binding site" evidence="17">
    <location>
        <position position="368"/>
    </location>
    <ligand>
        <name>ATP</name>
        <dbReference type="ChEBI" id="CHEBI:30616"/>
    </ligand>
</feature>
<dbReference type="CDD" id="cd06899">
    <property type="entry name" value="lectin_legume_LecRK_Arcelin_ConA"/>
    <property type="match status" value="1"/>
</dbReference>
<keyword evidence="9" id="KW-0430">Lectin</keyword>
<keyword evidence="5" id="KW-0723">Serine/threonine-protein kinase</keyword>
<evidence type="ECO:0000256" key="2">
    <source>
        <dbReference type="ARBA" id="ARBA00008536"/>
    </source>
</evidence>
<dbReference type="InterPro" id="IPR001245">
    <property type="entry name" value="Ser-Thr/Tyr_kinase_cat_dom"/>
</dbReference>
<dbReference type="Gene3D" id="2.60.120.200">
    <property type="match status" value="1"/>
</dbReference>
<dbReference type="FunFam" id="1.10.510.10:FF:000240">
    <property type="entry name" value="Lectin-domain containing receptor kinase A4.3"/>
    <property type="match status" value="1"/>
</dbReference>
<evidence type="ECO:0000256" key="18">
    <source>
        <dbReference type="SAM" id="Phobius"/>
    </source>
</evidence>
<dbReference type="Pfam" id="PF07714">
    <property type="entry name" value="PK_Tyr_Ser-Thr"/>
    <property type="match status" value="1"/>
</dbReference>
<dbReference type="PANTHER" id="PTHR27007">
    <property type="match status" value="1"/>
</dbReference>
<evidence type="ECO:0000256" key="13">
    <source>
        <dbReference type="ARBA" id="ARBA00022989"/>
    </source>
</evidence>
<dbReference type="InterPro" id="IPR017441">
    <property type="entry name" value="Protein_kinase_ATP_BS"/>
</dbReference>
<evidence type="ECO:0000313" key="20">
    <source>
        <dbReference type="EMBL" id="KAH7447546.1"/>
    </source>
</evidence>
<dbReference type="FunFam" id="3.30.200.20:FF:000178">
    <property type="entry name" value="serine/threonine-protein kinase PBS1-like"/>
    <property type="match status" value="1"/>
</dbReference>
<keyword evidence="12 17" id="KW-0067">ATP-binding</keyword>
<keyword evidence="15" id="KW-0675">Receptor</keyword>
<evidence type="ECO:0000256" key="6">
    <source>
        <dbReference type="ARBA" id="ARBA00022679"/>
    </source>
</evidence>
<proteinExistence type="inferred from homology"/>
<evidence type="ECO:0000256" key="4">
    <source>
        <dbReference type="ARBA" id="ARBA00022475"/>
    </source>
</evidence>
<dbReference type="GO" id="GO:0002229">
    <property type="term" value="P:defense response to oomycetes"/>
    <property type="evidence" value="ECO:0007669"/>
    <property type="project" value="UniProtKB-ARBA"/>
</dbReference>
<evidence type="ECO:0000256" key="5">
    <source>
        <dbReference type="ARBA" id="ARBA00022527"/>
    </source>
</evidence>
<comment type="similarity">
    <text evidence="3">In the C-terminal section; belongs to the protein kinase superfamily. Ser/Thr protein kinase family.</text>
</comment>
<evidence type="ECO:0000256" key="15">
    <source>
        <dbReference type="ARBA" id="ARBA00023170"/>
    </source>
</evidence>
<dbReference type="InterPro" id="IPR013320">
    <property type="entry name" value="ConA-like_dom_sf"/>
</dbReference>
<name>A0A8T2VPB8_CERRI</name>
<dbReference type="SUPFAM" id="SSF56112">
    <property type="entry name" value="Protein kinase-like (PK-like)"/>
    <property type="match status" value="1"/>
</dbReference>
<keyword evidence="14 18" id="KW-0472">Membrane</keyword>
<dbReference type="PROSITE" id="PS00108">
    <property type="entry name" value="PROTEIN_KINASE_ST"/>
    <property type="match status" value="1"/>
</dbReference>
<dbReference type="CDD" id="cd14066">
    <property type="entry name" value="STKc_IRAK"/>
    <property type="match status" value="1"/>
</dbReference>
<dbReference type="GO" id="GO:0030246">
    <property type="term" value="F:carbohydrate binding"/>
    <property type="evidence" value="ECO:0007669"/>
    <property type="project" value="UniProtKB-KW"/>
</dbReference>
<dbReference type="SMART" id="SM00220">
    <property type="entry name" value="S_TKc"/>
    <property type="match status" value="1"/>
</dbReference>
<dbReference type="Gene3D" id="1.10.510.10">
    <property type="entry name" value="Transferase(Phosphotransferase) domain 1"/>
    <property type="match status" value="1"/>
</dbReference>
<evidence type="ECO:0000259" key="19">
    <source>
        <dbReference type="PROSITE" id="PS50011"/>
    </source>
</evidence>
<evidence type="ECO:0000256" key="17">
    <source>
        <dbReference type="PROSITE-ProRule" id="PRU10141"/>
    </source>
</evidence>
<dbReference type="GO" id="GO:0004674">
    <property type="term" value="F:protein serine/threonine kinase activity"/>
    <property type="evidence" value="ECO:0007669"/>
    <property type="project" value="UniProtKB-KW"/>
</dbReference>
<evidence type="ECO:0000256" key="11">
    <source>
        <dbReference type="ARBA" id="ARBA00022777"/>
    </source>
</evidence>
<dbReference type="PROSITE" id="PS50011">
    <property type="entry name" value="PROTEIN_KINASE_DOM"/>
    <property type="match status" value="1"/>
</dbReference>
<comment type="caution">
    <text evidence="20">The sequence shown here is derived from an EMBL/GenBank/DDBJ whole genome shotgun (WGS) entry which is preliminary data.</text>
</comment>
<accession>A0A8T2VPB8</accession>
<evidence type="ECO:0000256" key="1">
    <source>
        <dbReference type="ARBA" id="ARBA00004251"/>
    </source>
</evidence>
<dbReference type="InterPro" id="IPR008271">
    <property type="entry name" value="Ser/Thr_kinase_AS"/>
</dbReference>
<evidence type="ECO:0000256" key="7">
    <source>
        <dbReference type="ARBA" id="ARBA00022692"/>
    </source>
</evidence>
<keyword evidence="16" id="KW-0325">Glycoprotein</keyword>
<feature type="domain" description="Protein kinase" evidence="19">
    <location>
        <begin position="332"/>
        <end position="613"/>
    </location>
</feature>
<dbReference type="PROSITE" id="PS00107">
    <property type="entry name" value="PROTEIN_KINASE_ATP"/>
    <property type="match status" value="1"/>
</dbReference>
<dbReference type="GO" id="GO:0005524">
    <property type="term" value="F:ATP binding"/>
    <property type="evidence" value="ECO:0007669"/>
    <property type="project" value="UniProtKB-UniRule"/>
</dbReference>
<dbReference type="InterPro" id="IPR011009">
    <property type="entry name" value="Kinase-like_dom_sf"/>
</dbReference>
<evidence type="ECO:0000256" key="10">
    <source>
        <dbReference type="ARBA" id="ARBA00022741"/>
    </source>
</evidence>